<comment type="caution">
    <text evidence="1">The sequence shown here is derived from an EMBL/GenBank/DDBJ whole genome shotgun (WGS) entry which is preliminary data.</text>
</comment>
<protein>
    <submittedName>
        <fullName evidence="1">Uncharacterized protein</fullName>
    </submittedName>
</protein>
<dbReference type="AlphaFoldDB" id="A0A1Z5ILF5"/>
<organism evidence="1 2">
    <name type="scientific">Secundilactobacillus pentosiphilus</name>
    <dbReference type="NCBI Taxonomy" id="1714682"/>
    <lineage>
        <taxon>Bacteria</taxon>
        <taxon>Bacillati</taxon>
        <taxon>Bacillota</taxon>
        <taxon>Bacilli</taxon>
        <taxon>Lactobacillales</taxon>
        <taxon>Lactobacillaceae</taxon>
        <taxon>Secundilactobacillus</taxon>
    </lineage>
</organism>
<gene>
    <name evidence="1" type="ORF">IWT140_00156</name>
</gene>
<dbReference type="RefSeq" id="WP_089087548.1">
    <property type="nucleotide sequence ID" value="NZ_BCMH01000001.1"/>
</dbReference>
<sequence length="158" mass="18560">MNHAQMEGFQYLLKLINEIGKTNYSLLFSYKGFLMTGKFYKESLMPNGIKNFRLKRDAKKAQWYDEDDINKSHLLFQVINQQPSQAFFQKYNVSLNLDSPEILFMEIYEFVGTLKGDPVSKFIYDIQDEKKELNLPFIMTDSNAIFEPVSLVDKEDKN</sequence>
<dbReference type="EMBL" id="BCMH01000001">
    <property type="protein sequence ID" value="GAX02559.1"/>
    <property type="molecule type" value="Genomic_DNA"/>
</dbReference>
<reference evidence="1 2" key="1">
    <citation type="submission" date="2015-11" db="EMBL/GenBank/DDBJ databases">
        <title>Draft genome sequences of new species of the genus Lactobacillus isolated from orchardgrass silage.</title>
        <authorList>
            <person name="Tohno M."/>
            <person name="Tanizawa Y."/>
            <person name="Arita M."/>
        </authorList>
    </citation>
    <scope>NUCLEOTIDE SEQUENCE [LARGE SCALE GENOMIC DNA]</scope>
    <source>
        <strain evidence="1 2">IWT140</strain>
    </source>
</reference>
<accession>A0A1Z5ILF5</accession>
<dbReference type="Proteomes" id="UP000198430">
    <property type="component" value="Unassembled WGS sequence"/>
</dbReference>
<name>A0A1Z5ILF5_9LACO</name>
<proteinExistence type="predicted"/>
<evidence type="ECO:0000313" key="2">
    <source>
        <dbReference type="Proteomes" id="UP000198430"/>
    </source>
</evidence>
<evidence type="ECO:0000313" key="1">
    <source>
        <dbReference type="EMBL" id="GAX02559.1"/>
    </source>
</evidence>
<keyword evidence="2" id="KW-1185">Reference proteome</keyword>